<proteinExistence type="predicted"/>
<evidence type="ECO:0000256" key="1">
    <source>
        <dbReference type="SAM" id="SignalP"/>
    </source>
</evidence>
<evidence type="ECO:0000313" key="2">
    <source>
        <dbReference type="EMBL" id="CAJ2507532.1"/>
    </source>
</evidence>
<protein>
    <submittedName>
        <fullName evidence="2">Uu.00g087180.m01.CDS01</fullName>
    </submittedName>
</protein>
<dbReference type="AlphaFoldDB" id="A0AAI8YK00"/>
<dbReference type="EMBL" id="CAUWAG010000010">
    <property type="protein sequence ID" value="CAJ2507532.1"/>
    <property type="molecule type" value="Genomic_DNA"/>
</dbReference>
<organism evidence="2 3">
    <name type="scientific">Anthostomella pinea</name>
    <dbReference type="NCBI Taxonomy" id="933095"/>
    <lineage>
        <taxon>Eukaryota</taxon>
        <taxon>Fungi</taxon>
        <taxon>Dikarya</taxon>
        <taxon>Ascomycota</taxon>
        <taxon>Pezizomycotina</taxon>
        <taxon>Sordariomycetes</taxon>
        <taxon>Xylariomycetidae</taxon>
        <taxon>Xylariales</taxon>
        <taxon>Xylariaceae</taxon>
        <taxon>Anthostomella</taxon>
    </lineage>
</organism>
<dbReference type="Proteomes" id="UP001295740">
    <property type="component" value="Unassembled WGS sequence"/>
</dbReference>
<reference evidence="2" key="1">
    <citation type="submission" date="2023-10" db="EMBL/GenBank/DDBJ databases">
        <authorList>
            <person name="Hackl T."/>
        </authorList>
    </citation>
    <scope>NUCLEOTIDE SEQUENCE</scope>
</reference>
<feature type="signal peptide" evidence="1">
    <location>
        <begin position="1"/>
        <end position="20"/>
    </location>
</feature>
<keyword evidence="3" id="KW-1185">Reference proteome</keyword>
<sequence>MQFSTALFAVIPLLTLAVTGHDTGDVGKIEFFTSGGCEGSGEEVEIKHGQRCTRFKDDKDMTSWKVKKSPANGQIDIFASSDSWTHLRPTRTACVATSSSSSSPALRTGLIIDRRVRPPATLFEAIITKLIQAKLNRRAKNAYDVKAL</sequence>
<keyword evidence="1" id="KW-0732">Signal</keyword>
<name>A0AAI8YK00_9PEZI</name>
<accession>A0AAI8YK00</accession>
<feature type="chain" id="PRO_5042603975" evidence="1">
    <location>
        <begin position="21"/>
        <end position="148"/>
    </location>
</feature>
<evidence type="ECO:0000313" key="3">
    <source>
        <dbReference type="Proteomes" id="UP001295740"/>
    </source>
</evidence>
<comment type="caution">
    <text evidence="2">The sequence shown here is derived from an EMBL/GenBank/DDBJ whole genome shotgun (WGS) entry which is preliminary data.</text>
</comment>
<gene>
    <name evidence="2" type="ORF">KHLLAP_LOCUS8000</name>
</gene>